<feature type="region of interest" description="Disordered" evidence="5">
    <location>
        <begin position="149"/>
        <end position="173"/>
    </location>
</feature>
<evidence type="ECO:0000256" key="3">
    <source>
        <dbReference type="ARBA" id="ARBA00023204"/>
    </source>
</evidence>
<evidence type="ECO:0000259" key="7">
    <source>
        <dbReference type="Pfam" id="PF21796"/>
    </source>
</evidence>
<evidence type="ECO:0000256" key="1">
    <source>
        <dbReference type="ARBA" id="ARBA00004123"/>
    </source>
</evidence>
<sequence length="883" mass="94558">MTAVAPAGLPPSHHHHHHAAVHSKLDIMGESDVNVHAAGSRDGPGGAKRRAADEGGESERSKKAKQQQPAAPQLVQLRGNKLALRQKAVDWTKSMSTLQAILALNNYLSGLDAPLERIPEEHLHVVAKLTQESDKTSLELARSIRKTVIPEADADSGSSSSSSSGGADDCAGGPATTAVAAIQAAVETVAERVNYGLASLQDDDDDNDDEAADVPPGLQIWRWEVRDTALLAAENVDKVLARREERQRAREAARQLLAEMSAEQRASLVGSGSKAKKSAAASNSTAASATTVATATAAVTVATTAPNRTEEKENREEHSAIVKPADEESSATVTKLAVKRAPKKAVDADEEARREAKRQEKEAKRAERQQRDAAKEAQRQAAEAKRHKAEQAKKKQASMMFSLFQPRDAASSASPSKQQQQQQQPQQQSDFEKTFPACNYRDMAPVNRFFRAVSGDDGEGSSEHSCATLLDDFKARVGRSSSSSRRARRGIHPPVSVREAMRLVTEASVLGDEKLEEDGRRGLASLADRRRVPIKLLSFQSDRRPAWYGTWTRATNLVGARRPLGQDPVALDYSYDSDAEWEDADAMEGDDVQDNDERDDDDGDSRSDGDSEMDDWLVDDLEEEDDEGEEGDPFANGDPLSNDDLDDDVFEVSAKGNRVAKAARSLLMPSSKSCKPSTSAMAGSSSSSKKKKKRKIKSIGRRFETKLVPFQTGPHWEAVVGQPSYEGFRGYQIDFLSDAGPGLNPFTFESAPPPLSDIGAASSSAAPATAGHVAAPGSSTATGAATATGASPVTMAATGASTATQAKASAFPPAHLADLLRAIEGDTTIRAVLVETLREKFSSVKGASKGAIDACVAVYAEREGKRAGSRWVVRQPFRKQAGL</sequence>
<dbReference type="InterPro" id="IPR022043">
    <property type="entry name" value="CAF1A_DD"/>
</dbReference>
<dbReference type="Pfam" id="PF12253">
    <property type="entry name" value="CAF1A_dimeriz"/>
    <property type="match status" value="1"/>
</dbReference>
<feature type="region of interest" description="Disordered" evidence="5">
    <location>
        <begin position="667"/>
        <end position="697"/>
    </location>
</feature>
<dbReference type="RefSeq" id="XP_025376907.1">
    <property type="nucleotide sequence ID" value="XM_025522243.1"/>
</dbReference>
<dbReference type="GO" id="GO:0006334">
    <property type="term" value="P:nucleosome assembly"/>
    <property type="evidence" value="ECO:0007669"/>
    <property type="project" value="TreeGrafter"/>
</dbReference>
<gene>
    <name evidence="8" type="ORF">FA10DRAFT_268227</name>
</gene>
<evidence type="ECO:0000313" key="8">
    <source>
        <dbReference type="EMBL" id="PWN89709.1"/>
    </source>
</evidence>
<dbReference type="GO" id="GO:0006281">
    <property type="term" value="P:DNA repair"/>
    <property type="evidence" value="ECO:0007669"/>
    <property type="project" value="UniProtKB-KW"/>
</dbReference>
<feature type="compositionally biased region" description="Acidic residues" evidence="5">
    <location>
        <begin position="610"/>
        <end position="632"/>
    </location>
</feature>
<dbReference type="PANTHER" id="PTHR15272:SF0">
    <property type="entry name" value="CHROMATIN ASSEMBLY FACTOR 1 SUBUNIT A"/>
    <property type="match status" value="1"/>
</dbReference>
<evidence type="ECO:0000259" key="6">
    <source>
        <dbReference type="Pfam" id="PF12253"/>
    </source>
</evidence>
<feature type="compositionally biased region" description="Basic and acidic residues" evidence="5">
    <location>
        <begin position="308"/>
        <end position="326"/>
    </location>
</feature>
<dbReference type="PANTHER" id="PTHR15272">
    <property type="entry name" value="CHROMATIN ASSEMBLY FACTOR 1 SUBUNIT A CAF-1 SUBUNIT A"/>
    <property type="match status" value="1"/>
</dbReference>
<feature type="compositionally biased region" description="Low complexity" evidence="5">
    <location>
        <begin position="409"/>
        <end position="429"/>
    </location>
</feature>
<keyword evidence="3" id="KW-0234">DNA repair</keyword>
<keyword evidence="4" id="KW-0539">Nucleus</keyword>
<dbReference type="GO" id="GO:0033186">
    <property type="term" value="C:CAF-1 complex"/>
    <property type="evidence" value="ECO:0007669"/>
    <property type="project" value="TreeGrafter"/>
</dbReference>
<dbReference type="OrthoDB" id="440676at2759"/>
<proteinExistence type="predicted"/>
<feature type="domain" description="Chromatin assembly factor 1 subunit A dimerization" evidence="6">
    <location>
        <begin position="535"/>
        <end position="605"/>
    </location>
</feature>
<name>A0A316YKH1_9BASI</name>
<feature type="compositionally biased region" description="Basic residues" evidence="5">
    <location>
        <begin position="688"/>
        <end position="697"/>
    </location>
</feature>
<evidence type="ECO:0008006" key="10">
    <source>
        <dbReference type="Google" id="ProtNLM"/>
    </source>
</evidence>
<feature type="compositionally biased region" description="Basic and acidic residues" evidence="5">
    <location>
        <begin position="50"/>
        <end position="61"/>
    </location>
</feature>
<keyword evidence="2" id="KW-0227">DNA damage</keyword>
<dbReference type="GO" id="GO:0005634">
    <property type="term" value="C:nucleus"/>
    <property type="evidence" value="ECO:0007669"/>
    <property type="project" value="UniProtKB-SubCell"/>
</dbReference>
<dbReference type="STRING" id="215250.A0A316YKH1"/>
<feature type="compositionally biased region" description="Polar residues" evidence="5">
    <location>
        <begin position="668"/>
        <end position="682"/>
    </location>
</feature>
<dbReference type="Proteomes" id="UP000245768">
    <property type="component" value="Unassembled WGS sequence"/>
</dbReference>
<evidence type="ECO:0000256" key="2">
    <source>
        <dbReference type="ARBA" id="ARBA00022763"/>
    </source>
</evidence>
<evidence type="ECO:0000256" key="4">
    <source>
        <dbReference type="ARBA" id="ARBA00023242"/>
    </source>
</evidence>
<accession>A0A316YKH1</accession>
<reference evidence="8 9" key="1">
    <citation type="journal article" date="2018" name="Mol. Biol. Evol.">
        <title>Broad Genomic Sampling Reveals a Smut Pathogenic Ancestry of the Fungal Clade Ustilaginomycotina.</title>
        <authorList>
            <person name="Kijpornyongpan T."/>
            <person name="Mondo S.J."/>
            <person name="Barry K."/>
            <person name="Sandor L."/>
            <person name="Lee J."/>
            <person name="Lipzen A."/>
            <person name="Pangilinan J."/>
            <person name="LaButti K."/>
            <person name="Hainaut M."/>
            <person name="Henrissat B."/>
            <person name="Grigoriev I.V."/>
            <person name="Spatafora J.W."/>
            <person name="Aime M.C."/>
        </authorList>
    </citation>
    <scope>NUCLEOTIDE SEQUENCE [LARGE SCALE GENOMIC DNA]</scope>
    <source>
        <strain evidence="8 9">MCA 4198</strain>
    </source>
</reference>
<feature type="compositionally biased region" description="Low complexity" evidence="5">
    <location>
        <begin position="155"/>
        <end position="173"/>
    </location>
</feature>
<dbReference type="AlphaFoldDB" id="A0A316YKH1"/>
<keyword evidence="9" id="KW-1185">Reference proteome</keyword>
<feature type="region of interest" description="Disordered" evidence="5">
    <location>
        <begin position="576"/>
        <end position="647"/>
    </location>
</feature>
<feature type="region of interest" description="Disordered" evidence="5">
    <location>
        <begin position="1"/>
        <end position="21"/>
    </location>
</feature>
<feature type="compositionally biased region" description="Acidic residues" evidence="5">
    <location>
        <begin position="576"/>
        <end position="603"/>
    </location>
</feature>
<dbReference type="EMBL" id="KZ819637">
    <property type="protein sequence ID" value="PWN89709.1"/>
    <property type="molecule type" value="Genomic_DNA"/>
</dbReference>
<evidence type="ECO:0000313" key="9">
    <source>
        <dbReference type="Proteomes" id="UP000245768"/>
    </source>
</evidence>
<feature type="compositionally biased region" description="Basic residues" evidence="5">
    <location>
        <begin position="12"/>
        <end position="21"/>
    </location>
</feature>
<feature type="region of interest" description="Disordered" evidence="5">
    <location>
        <begin position="35"/>
        <end position="71"/>
    </location>
</feature>
<evidence type="ECO:0000256" key="5">
    <source>
        <dbReference type="SAM" id="MobiDB-lite"/>
    </source>
</evidence>
<dbReference type="InterPro" id="IPR048800">
    <property type="entry name" value="Cac1-like_C"/>
</dbReference>
<feature type="compositionally biased region" description="Basic and acidic residues" evidence="5">
    <location>
        <begin position="344"/>
        <end position="393"/>
    </location>
</feature>
<dbReference type="InParanoid" id="A0A316YKH1"/>
<feature type="domain" description="Chromatin assembly factor 1 subunit Cac1-like C-terminal" evidence="7">
    <location>
        <begin position="816"/>
        <end position="873"/>
    </location>
</feature>
<protein>
    <recommendedName>
        <fullName evidence="10">Chromatin assembly factor 1 subunit A</fullName>
    </recommendedName>
</protein>
<dbReference type="Pfam" id="PF21796">
    <property type="entry name" value="Cac1_C"/>
    <property type="match status" value="1"/>
</dbReference>
<organism evidence="8 9">
    <name type="scientific">Acaromyces ingoldii</name>
    <dbReference type="NCBI Taxonomy" id="215250"/>
    <lineage>
        <taxon>Eukaryota</taxon>
        <taxon>Fungi</taxon>
        <taxon>Dikarya</taxon>
        <taxon>Basidiomycota</taxon>
        <taxon>Ustilaginomycotina</taxon>
        <taxon>Exobasidiomycetes</taxon>
        <taxon>Exobasidiales</taxon>
        <taxon>Cryptobasidiaceae</taxon>
        <taxon>Acaromyces</taxon>
    </lineage>
</organism>
<dbReference type="GeneID" id="37044159"/>
<feature type="region of interest" description="Disordered" evidence="5">
    <location>
        <begin position="302"/>
        <end position="436"/>
    </location>
</feature>
<comment type="subcellular location">
    <subcellularLocation>
        <location evidence="1">Nucleus</location>
    </subcellularLocation>
</comment>